<evidence type="ECO:0000256" key="2">
    <source>
        <dbReference type="ARBA" id="ARBA00023242"/>
    </source>
</evidence>
<comment type="subcellular location">
    <subcellularLocation>
        <location evidence="1">Nucleus</location>
    </subcellularLocation>
</comment>
<dbReference type="InParanoid" id="A0A6P8QIV7"/>
<keyword evidence="2" id="KW-0539">Nucleus</keyword>
<dbReference type="AlphaFoldDB" id="A0A6P8QIV7"/>
<dbReference type="GeneID" id="117359632"/>
<evidence type="ECO:0000256" key="3">
    <source>
        <dbReference type="ARBA" id="ARBA00058372"/>
    </source>
</evidence>
<dbReference type="InterPro" id="IPR036872">
    <property type="entry name" value="CH_dom_sf"/>
</dbReference>
<dbReference type="GO" id="GO:0051493">
    <property type="term" value="P:regulation of cytoskeleton organization"/>
    <property type="evidence" value="ECO:0007669"/>
    <property type="project" value="TreeGrafter"/>
</dbReference>
<evidence type="ECO:0000256" key="5">
    <source>
        <dbReference type="SAM" id="MobiDB-lite"/>
    </source>
</evidence>
<dbReference type="Pfam" id="PF06294">
    <property type="entry name" value="CH_2"/>
    <property type="match status" value="1"/>
</dbReference>
<dbReference type="FunFam" id="1.10.418.10:FF:000061">
    <property type="entry name" value="Spermatogenesis associated 4"/>
    <property type="match status" value="1"/>
</dbReference>
<proteinExistence type="predicted"/>
<dbReference type="RefSeq" id="XP_033798692.1">
    <property type="nucleotide sequence ID" value="XM_033942801.1"/>
</dbReference>
<dbReference type="CTD" id="132851"/>
<dbReference type="OrthoDB" id="62528at2759"/>
<dbReference type="FunCoup" id="A0A6P8QIV7">
    <property type="interactions" value="10"/>
</dbReference>
<keyword evidence="7" id="KW-1185">Reference proteome</keyword>
<evidence type="ECO:0000256" key="1">
    <source>
        <dbReference type="ARBA" id="ARBA00004123"/>
    </source>
</evidence>
<evidence type="ECO:0000313" key="7">
    <source>
        <dbReference type="Proteomes" id="UP000515159"/>
    </source>
</evidence>
<feature type="domain" description="CH-like" evidence="6">
    <location>
        <begin position="41"/>
        <end position="135"/>
    </location>
</feature>
<protein>
    <recommendedName>
        <fullName evidence="4">Spermatogenesis-associated protein 4</fullName>
    </recommendedName>
</protein>
<evidence type="ECO:0000256" key="4">
    <source>
        <dbReference type="ARBA" id="ARBA00071322"/>
    </source>
</evidence>
<dbReference type="GO" id="GO:0005930">
    <property type="term" value="C:axoneme"/>
    <property type="evidence" value="ECO:0007669"/>
    <property type="project" value="TreeGrafter"/>
</dbReference>
<evidence type="ECO:0000259" key="6">
    <source>
        <dbReference type="Pfam" id="PF06294"/>
    </source>
</evidence>
<accession>A0A6P8QIV7</accession>
<dbReference type="Proteomes" id="UP000515159">
    <property type="component" value="Chromosome 1"/>
</dbReference>
<dbReference type="PANTHER" id="PTHR12509">
    <property type="entry name" value="SPERMATOGENESIS-ASSOCIATED 4-RELATED"/>
    <property type="match status" value="1"/>
</dbReference>
<name>A0A6P8QIV7_GEOSA</name>
<dbReference type="InterPro" id="IPR010441">
    <property type="entry name" value="CH_2"/>
</dbReference>
<dbReference type="GO" id="GO:0005634">
    <property type="term" value="C:nucleus"/>
    <property type="evidence" value="ECO:0007669"/>
    <property type="project" value="UniProtKB-SubCell"/>
</dbReference>
<gene>
    <name evidence="8" type="primary">SPATA4</name>
</gene>
<feature type="region of interest" description="Disordered" evidence="5">
    <location>
        <begin position="253"/>
        <end position="296"/>
    </location>
</feature>
<dbReference type="InterPro" id="IPR052111">
    <property type="entry name" value="Spermatogenesis_Ciliary_MAP"/>
</dbReference>
<dbReference type="Gene3D" id="1.10.418.10">
    <property type="entry name" value="Calponin-like domain"/>
    <property type="match status" value="1"/>
</dbReference>
<dbReference type="GO" id="GO:0008017">
    <property type="term" value="F:microtubule binding"/>
    <property type="evidence" value="ECO:0007669"/>
    <property type="project" value="TreeGrafter"/>
</dbReference>
<dbReference type="PANTHER" id="PTHR12509:SF8">
    <property type="entry name" value="SPERMATOGENESIS-ASSOCIATED PROTEIN 4"/>
    <property type="match status" value="1"/>
</dbReference>
<dbReference type="KEGG" id="gsh:117359632"/>
<organism evidence="7 8">
    <name type="scientific">Geotrypetes seraphini</name>
    <name type="common">Gaboon caecilian</name>
    <name type="synonym">Caecilia seraphini</name>
    <dbReference type="NCBI Taxonomy" id="260995"/>
    <lineage>
        <taxon>Eukaryota</taxon>
        <taxon>Metazoa</taxon>
        <taxon>Chordata</taxon>
        <taxon>Craniata</taxon>
        <taxon>Vertebrata</taxon>
        <taxon>Euteleostomi</taxon>
        <taxon>Amphibia</taxon>
        <taxon>Gymnophiona</taxon>
        <taxon>Geotrypetes</taxon>
    </lineage>
</organism>
<reference evidence="8" key="1">
    <citation type="submission" date="2025-08" db="UniProtKB">
        <authorList>
            <consortium name="RefSeq"/>
        </authorList>
    </citation>
    <scope>IDENTIFICATION</scope>
</reference>
<evidence type="ECO:0000313" key="8">
    <source>
        <dbReference type="RefSeq" id="XP_033798692.1"/>
    </source>
</evidence>
<sequence length="296" mass="34024">MLACPESKSRLTNGRRTAAEKFRVVLSYPHTPKKTGLPRELFKWLQSLDLRFYPTNSCRDFSNGYIIAEIFYWYFPDDIEMHEFKTGNSIATKLSNWALLERFFIKRHLNLAKELIHGTIHRKPGAAEALIQNIYVILTSRKIKCIKDEKIDLTDTSYQKMLPMVARSTATKAVKNNIRITEIIAEPDTVFNQQKVQTILNRHLQHRYEERLENPKRFDIKPTLGELAVRIFPSINAMENMAKLLKDKRSKISLSSSSSETSKETVPFQEIQVKQATRSDMSADLSGGSVTAVNEK</sequence>
<comment type="function">
    <text evidence="3">May play a role in apoptosis regulation.</text>
</comment>